<dbReference type="Gene3D" id="3.30.1330.60">
    <property type="entry name" value="OmpA-like domain"/>
    <property type="match status" value="1"/>
</dbReference>
<dbReference type="Pfam" id="PF00691">
    <property type="entry name" value="OmpA"/>
    <property type="match status" value="1"/>
</dbReference>
<gene>
    <name evidence="8" type="ORF">VCR4J5_230017</name>
    <name evidence="7" type="ORF">VCR5J5_1510016</name>
</gene>
<dbReference type="PROSITE" id="PS51123">
    <property type="entry name" value="OMPA_2"/>
    <property type="match status" value="1"/>
</dbReference>
<reference evidence="10" key="2">
    <citation type="submission" date="2014-06" db="EMBL/GenBank/DDBJ databases">
        <authorList>
            <person name="Le Roux Frederique"/>
        </authorList>
    </citation>
    <scope>NUCLEOTIDE SEQUENCE [LARGE SCALE GENOMIC DNA]</scope>
    <source>
        <strain evidence="10">J5-5</strain>
    </source>
</reference>
<dbReference type="EMBL" id="CCJX01000106">
    <property type="protein sequence ID" value="CDT39367.1"/>
    <property type="molecule type" value="Genomic_DNA"/>
</dbReference>
<dbReference type="InterPro" id="IPR006665">
    <property type="entry name" value="OmpA-like"/>
</dbReference>
<evidence type="ECO:0000256" key="3">
    <source>
        <dbReference type="ARBA" id="ARBA00023237"/>
    </source>
</evidence>
<evidence type="ECO:0000256" key="2">
    <source>
        <dbReference type="ARBA" id="ARBA00023136"/>
    </source>
</evidence>
<dbReference type="EMBL" id="CCJV01000059">
    <property type="protein sequence ID" value="CDT14122.1"/>
    <property type="molecule type" value="Genomic_DNA"/>
</dbReference>
<evidence type="ECO:0000256" key="5">
    <source>
        <dbReference type="SAM" id="SignalP"/>
    </source>
</evidence>
<evidence type="ECO:0000313" key="9">
    <source>
        <dbReference type="Proteomes" id="UP000049077"/>
    </source>
</evidence>
<feature type="chain" id="PRO_5044608418" evidence="5">
    <location>
        <begin position="20"/>
        <end position="213"/>
    </location>
</feature>
<dbReference type="PANTHER" id="PTHR30329:SF21">
    <property type="entry name" value="LIPOPROTEIN YIAD-RELATED"/>
    <property type="match status" value="1"/>
</dbReference>
<comment type="subcellular location">
    <subcellularLocation>
        <location evidence="1">Cell outer membrane</location>
    </subcellularLocation>
</comment>
<dbReference type="Proteomes" id="UP000049077">
    <property type="component" value="Unassembled WGS sequence"/>
</dbReference>
<dbReference type="GO" id="GO:0009279">
    <property type="term" value="C:cell outer membrane"/>
    <property type="evidence" value="ECO:0007669"/>
    <property type="project" value="UniProtKB-SubCell"/>
</dbReference>
<accession>A0A4R3NZV5</accession>
<proteinExistence type="predicted"/>
<dbReference type="OrthoDB" id="9792521at2"/>
<dbReference type="RefSeq" id="WP_048657796.1">
    <property type="nucleotide sequence ID" value="NZ_AP025476.1"/>
</dbReference>
<evidence type="ECO:0000313" key="7">
    <source>
        <dbReference type="EMBL" id="CDT14122.1"/>
    </source>
</evidence>
<feature type="signal peptide" evidence="5">
    <location>
        <begin position="1"/>
        <end position="19"/>
    </location>
</feature>
<keyword evidence="9" id="KW-1185">Reference proteome</keyword>
<dbReference type="InterPro" id="IPR050330">
    <property type="entry name" value="Bact_OuterMem_StrucFunc"/>
</dbReference>
<organism evidence="7 10">
    <name type="scientific">Vibrio crassostreae</name>
    <dbReference type="NCBI Taxonomy" id="246167"/>
    <lineage>
        <taxon>Bacteria</taxon>
        <taxon>Pseudomonadati</taxon>
        <taxon>Pseudomonadota</taxon>
        <taxon>Gammaproteobacteria</taxon>
        <taxon>Vibrionales</taxon>
        <taxon>Vibrionaceae</taxon>
        <taxon>Vibrio</taxon>
    </lineage>
</organism>
<dbReference type="PANTHER" id="PTHR30329">
    <property type="entry name" value="STATOR ELEMENT OF FLAGELLAR MOTOR COMPLEX"/>
    <property type="match status" value="1"/>
</dbReference>
<dbReference type="Proteomes" id="UP000049495">
    <property type="component" value="Unassembled WGS sequence"/>
</dbReference>
<reference evidence="7 9" key="1">
    <citation type="submission" date="2014-06" db="EMBL/GenBank/DDBJ databases">
        <authorList>
            <person name="Le Roux F."/>
        </authorList>
    </citation>
    <scope>NUCLEOTIDE SEQUENCE</scope>
    <source>
        <strain evidence="8 9">J5-4</strain>
        <strain evidence="7">J5-5</strain>
    </source>
</reference>
<sequence>MNKFISITLLLALPFSVMAATPKLDTNELLYQYCDTGSSEFEQSVTVGQGTKVMYHQGPFMQVSATVDNQALVELIQGKLTQSDLSNSCTQFLLSRAVIEDENQTRDLVARVLFDFDKDELNKQSRYLLLKLGAKLEQQVPELSVVGNTDSKGSGKYNLSLGLKRSESVVTYLREHGVPVEQITVTSQGEKAPIQSNDLETGRHLNRRVDIQS</sequence>
<keyword evidence="3" id="KW-0998">Cell outer membrane</keyword>
<protein>
    <submittedName>
        <fullName evidence="7">Outer membrane protein, ompA/motB</fullName>
    </submittedName>
</protein>
<dbReference type="CDD" id="cd07185">
    <property type="entry name" value="OmpA_C-like"/>
    <property type="match status" value="1"/>
</dbReference>
<dbReference type="InterPro" id="IPR036737">
    <property type="entry name" value="OmpA-like_sf"/>
</dbReference>
<dbReference type="AlphaFoldDB" id="A0A4R3NZV5"/>
<dbReference type="PRINTS" id="PR01021">
    <property type="entry name" value="OMPADOMAIN"/>
</dbReference>
<keyword evidence="5" id="KW-0732">Signal</keyword>
<name>A0A4R3NZV5_9VIBR</name>
<evidence type="ECO:0000256" key="4">
    <source>
        <dbReference type="PROSITE-ProRule" id="PRU00473"/>
    </source>
</evidence>
<evidence type="ECO:0000313" key="10">
    <source>
        <dbReference type="Proteomes" id="UP000049495"/>
    </source>
</evidence>
<dbReference type="GeneID" id="93898510"/>
<keyword evidence="2 4" id="KW-0472">Membrane</keyword>
<dbReference type="InterPro" id="IPR006664">
    <property type="entry name" value="OMP_bac"/>
</dbReference>
<evidence type="ECO:0000313" key="8">
    <source>
        <dbReference type="EMBL" id="CDT39367.1"/>
    </source>
</evidence>
<evidence type="ECO:0000256" key="1">
    <source>
        <dbReference type="ARBA" id="ARBA00004442"/>
    </source>
</evidence>
<dbReference type="SUPFAM" id="SSF103088">
    <property type="entry name" value="OmpA-like"/>
    <property type="match status" value="1"/>
</dbReference>
<feature type="domain" description="OmpA-like" evidence="6">
    <location>
        <begin position="101"/>
        <end position="213"/>
    </location>
</feature>
<comment type="caution">
    <text evidence="7">The sequence shown here is derived from an EMBL/GenBank/DDBJ whole genome shotgun (WGS) entry which is preliminary data.</text>
</comment>
<evidence type="ECO:0000259" key="6">
    <source>
        <dbReference type="PROSITE" id="PS51123"/>
    </source>
</evidence>